<keyword evidence="3" id="KW-1185">Reference proteome</keyword>
<dbReference type="InterPro" id="IPR051531">
    <property type="entry name" value="N-acetyltransferase"/>
</dbReference>
<dbReference type="InterPro" id="IPR000182">
    <property type="entry name" value="GNAT_dom"/>
</dbReference>
<dbReference type="Proteomes" id="UP000001396">
    <property type="component" value="Unassembled WGS sequence"/>
</dbReference>
<proteinExistence type="predicted"/>
<evidence type="ECO:0000313" key="2">
    <source>
        <dbReference type="EMBL" id="EFA81931.1"/>
    </source>
</evidence>
<dbReference type="EMBL" id="ADBJ01000022">
    <property type="protein sequence ID" value="EFA81931.1"/>
    <property type="molecule type" value="Genomic_DNA"/>
</dbReference>
<evidence type="ECO:0000313" key="3">
    <source>
        <dbReference type="Proteomes" id="UP000001396"/>
    </source>
</evidence>
<dbReference type="RefSeq" id="XP_020434048.1">
    <property type="nucleotide sequence ID" value="XM_020576059.1"/>
</dbReference>
<gene>
    <name evidence="2" type="ORF">PPL_05163</name>
</gene>
<accession>D3B9L9</accession>
<dbReference type="STRING" id="670386.D3B9L9"/>
<dbReference type="AlphaFoldDB" id="D3B9L9"/>
<name>D3B9L9_HETP5</name>
<dbReference type="PANTHER" id="PTHR43792:SF1">
    <property type="entry name" value="N-ACETYLTRANSFERASE DOMAIN-CONTAINING PROTEIN"/>
    <property type="match status" value="1"/>
</dbReference>
<feature type="domain" description="N-acetyltransferase" evidence="1">
    <location>
        <begin position="15"/>
        <end position="159"/>
    </location>
</feature>
<dbReference type="PANTHER" id="PTHR43792">
    <property type="entry name" value="GNAT FAMILY, PUTATIVE (AFU_ORTHOLOGUE AFUA_3G00765)-RELATED-RELATED"/>
    <property type="match status" value="1"/>
</dbReference>
<dbReference type="Pfam" id="PF13302">
    <property type="entry name" value="Acetyltransf_3"/>
    <property type="match status" value="1"/>
</dbReference>
<dbReference type="GO" id="GO:0016747">
    <property type="term" value="F:acyltransferase activity, transferring groups other than amino-acyl groups"/>
    <property type="evidence" value="ECO:0007669"/>
    <property type="project" value="InterPro"/>
</dbReference>
<dbReference type="InterPro" id="IPR016181">
    <property type="entry name" value="Acyl_CoA_acyltransferase"/>
</dbReference>
<sequence>MELSLESPILYESERLIYKEMQVGVDEPFLIELFNDPLCLRFIGFRTLTCTENAAKYIESLNKSFRDNGFSMLKVCRKEAPDVPIGTSGFVARRPNEHDADVNLGYAFMESGRGQGYALESSIASIQYIAKKLDTKRFGANVNNDNQRSSSLLTKIGFQYSRTIKMDNCETPLDIFILEIQNLKTDVLLRK</sequence>
<dbReference type="SUPFAM" id="SSF55729">
    <property type="entry name" value="Acyl-CoA N-acyltransferases (Nat)"/>
    <property type="match status" value="1"/>
</dbReference>
<dbReference type="InParanoid" id="D3B9L9"/>
<organism evidence="2 3">
    <name type="scientific">Heterostelium pallidum (strain ATCC 26659 / Pp 5 / PN500)</name>
    <name type="common">Cellular slime mold</name>
    <name type="synonym">Polysphondylium pallidum</name>
    <dbReference type="NCBI Taxonomy" id="670386"/>
    <lineage>
        <taxon>Eukaryota</taxon>
        <taxon>Amoebozoa</taxon>
        <taxon>Evosea</taxon>
        <taxon>Eumycetozoa</taxon>
        <taxon>Dictyostelia</taxon>
        <taxon>Acytosteliales</taxon>
        <taxon>Acytosteliaceae</taxon>
        <taxon>Heterostelium</taxon>
    </lineage>
</organism>
<comment type="caution">
    <text evidence="2">The sequence shown here is derived from an EMBL/GenBank/DDBJ whole genome shotgun (WGS) entry which is preliminary data.</text>
</comment>
<dbReference type="Gene3D" id="3.40.630.30">
    <property type="match status" value="1"/>
</dbReference>
<evidence type="ECO:0000259" key="1">
    <source>
        <dbReference type="Pfam" id="PF13302"/>
    </source>
</evidence>
<dbReference type="GeneID" id="31360649"/>
<protein>
    <recommendedName>
        <fullName evidence="1">N-acetyltransferase domain-containing protein</fullName>
    </recommendedName>
</protein>
<reference evidence="2 3" key="1">
    <citation type="journal article" date="2011" name="Genome Res.">
        <title>Phylogeny-wide analysis of social amoeba genomes highlights ancient origins for complex intercellular communication.</title>
        <authorList>
            <person name="Heidel A.J."/>
            <person name="Lawal H.M."/>
            <person name="Felder M."/>
            <person name="Schilde C."/>
            <person name="Helps N.R."/>
            <person name="Tunggal B."/>
            <person name="Rivero F."/>
            <person name="John U."/>
            <person name="Schleicher M."/>
            <person name="Eichinger L."/>
            <person name="Platzer M."/>
            <person name="Noegel A.A."/>
            <person name="Schaap P."/>
            <person name="Gloeckner G."/>
        </authorList>
    </citation>
    <scope>NUCLEOTIDE SEQUENCE [LARGE SCALE GENOMIC DNA]</scope>
    <source>
        <strain evidence="3">ATCC 26659 / Pp 5 / PN500</strain>
    </source>
</reference>